<dbReference type="Pfam" id="PF03641">
    <property type="entry name" value="Lysine_decarbox"/>
    <property type="match status" value="1"/>
</dbReference>
<dbReference type="Proteomes" id="UP000520814">
    <property type="component" value="Unassembled WGS sequence"/>
</dbReference>
<evidence type="ECO:0000313" key="3">
    <source>
        <dbReference type="EMBL" id="MBB6048775.1"/>
    </source>
</evidence>
<dbReference type="PANTHER" id="PTHR31223:SF70">
    <property type="entry name" value="LOG FAMILY PROTEIN YJL055W"/>
    <property type="match status" value="1"/>
</dbReference>
<dbReference type="GO" id="GO:0016799">
    <property type="term" value="F:hydrolase activity, hydrolyzing N-glycosyl compounds"/>
    <property type="evidence" value="ECO:0007669"/>
    <property type="project" value="TreeGrafter"/>
</dbReference>
<evidence type="ECO:0000313" key="4">
    <source>
        <dbReference type="Proteomes" id="UP000520814"/>
    </source>
</evidence>
<dbReference type="AlphaFoldDB" id="A0A7W9SLY9"/>
<dbReference type="RefSeq" id="WP_184192407.1">
    <property type="nucleotide sequence ID" value="NZ_JACHGW010000001.1"/>
</dbReference>
<name>A0A7W9SLY9_ARMRO</name>
<dbReference type="EMBL" id="JACHGW010000001">
    <property type="protein sequence ID" value="MBB6048775.1"/>
    <property type="molecule type" value="Genomic_DNA"/>
</dbReference>
<protein>
    <recommendedName>
        <fullName evidence="2">Cytokinin riboside 5'-monophosphate phosphoribohydrolase</fullName>
        <ecNumber evidence="2">3.2.2.n1</ecNumber>
    </recommendedName>
</protein>
<reference evidence="3 4" key="1">
    <citation type="submission" date="2020-08" db="EMBL/GenBank/DDBJ databases">
        <title>Genomic Encyclopedia of Type Strains, Phase IV (KMG-IV): sequencing the most valuable type-strain genomes for metagenomic binning, comparative biology and taxonomic classification.</title>
        <authorList>
            <person name="Goeker M."/>
        </authorList>
    </citation>
    <scope>NUCLEOTIDE SEQUENCE [LARGE SCALE GENOMIC DNA]</scope>
    <source>
        <strain evidence="3 4">DSM 23562</strain>
    </source>
</reference>
<keyword evidence="4" id="KW-1185">Reference proteome</keyword>
<dbReference type="Gene3D" id="3.40.50.450">
    <property type="match status" value="1"/>
</dbReference>
<keyword evidence="2" id="KW-0378">Hydrolase</keyword>
<gene>
    <name evidence="3" type="ORF">HNQ39_000537</name>
</gene>
<organism evidence="3 4">
    <name type="scientific">Armatimonas rosea</name>
    <dbReference type="NCBI Taxonomy" id="685828"/>
    <lineage>
        <taxon>Bacteria</taxon>
        <taxon>Bacillati</taxon>
        <taxon>Armatimonadota</taxon>
        <taxon>Armatimonadia</taxon>
        <taxon>Armatimonadales</taxon>
        <taxon>Armatimonadaceae</taxon>
        <taxon>Armatimonas</taxon>
    </lineage>
</organism>
<dbReference type="GO" id="GO:0009691">
    <property type="term" value="P:cytokinin biosynthetic process"/>
    <property type="evidence" value="ECO:0007669"/>
    <property type="project" value="UniProtKB-UniRule"/>
</dbReference>
<evidence type="ECO:0000256" key="1">
    <source>
        <dbReference type="ARBA" id="ARBA00006763"/>
    </source>
</evidence>
<comment type="caution">
    <text evidence="3">The sequence shown here is derived from an EMBL/GenBank/DDBJ whole genome shotgun (WGS) entry which is preliminary data.</text>
</comment>
<dbReference type="EC" id="3.2.2.n1" evidence="2"/>
<comment type="similarity">
    <text evidence="1 2">Belongs to the LOG family.</text>
</comment>
<evidence type="ECO:0000256" key="2">
    <source>
        <dbReference type="RuleBase" id="RU363015"/>
    </source>
</evidence>
<sequence length="193" mass="20737">MSNAKAICVYCGSSSKAKPVYFEAAQALGTALAARGWSLVYGGASCGLMGTVADAALAAGGKVIGVLPDFMEDRELAHTGITELHIVGSMHERKAKMAELADGFIALPGGFGTLDEMFEVLTWAQIAIHTKPCAFYNVAGFYDPLFAFLDHMSAEGLLRPHHRDLPLVHPELEPLLDLIAAHEGRPDDKWEQV</sequence>
<dbReference type="PANTHER" id="PTHR31223">
    <property type="entry name" value="LOG FAMILY PROTEIN YJL055W"/>
    <property type="match status" value="1"/>
</dbReference>
<proteinExistence type="inferred from homology"/>
<dbReference type="InterPro" id="IPR005269">
    <property type="entry name" value="LOG"/>
</dbReference>
<dbReference type="GO" id="GO:0005829">
    <property type="term" value="C:cytosol"/>
    <property type="evidence" value="ECO:0007669"/>
    <property type="project" value="TreeGrafter"/>
</dbReference>
<accession>A0A7W9SLY9</accession>
<dbReference type="SUPFAM" id="SSF102405">
    <property type="entry name" value="MCP/YpsA-like"/>
    <property type="match status" value="1"/>
</dbReference>
<dbReference type="InterPro" id="IPR031100">
    <property type="entry name" value="LOG_fam"/>
</dbReference>
<dbReference type="NCBIfam" id="TIGR00730">
    <property type="entry name" value="Rossman fold protein, TIGR00730 family"/>
    <property type="match status" value="1"/>
</dbReference>
<keyword evidence="2" id="KW-0203">Cytokinin biosynthesis</keyword>